<proteinExistence type="predicted"/>
<sequence>MKPAVRLAQIELDTPNWQSNPALVAEVKKLRELIGYGKHDFAPRKDMYRYTVYRDGQLVFEGSAKEVTSYLNLATPTVRNRAAYGHTGVKGTMKGIRIARIDLRKLEIVGEADEVV</sequence>
<dbReference type="RefSeq" id="WP_319837063.1">
    <property type="nucleotide sequence ID" value="NZ_CP137624.1"/>
</dbReference>
<reference evidence="1 2" key="1">
    <citation type="submission" date="2023-09" db="EMBL/GenBank/DDBJ databases">
        <authorList>
            <person name="Page C.A."/>
            <person name="Perez-Diaz I.M."/>
        </authorList>
    </citation>
    <scope>NUCLEOTIDE SEQUENCE [LARGE SCALE GENOMIC DNA]</scope>
    <source>
        <strain evidence="1 2">Ll15</strain>
    </source>
</reference>
<evidence type="ECO:0000313" key="2">
    <source>
        <dbReference type="Proteomes" id="UP001322664"/>
    </source>
</evidence>
<accession>A0ABZ0RXZ5</accession>
<protein>
    <submittedName>
        <fullName evidence="1">Uncharacterized protein</fullName>
    </submittedName>
</protein>
<keyword evidence="2" id="KW-1185">Reference proteome</keyword>
<evidence type="ECO:0000313" key="1">
    <source>
        <dbReference type="EMBL" id="WPK12284.1"/>
    </source>
</evidence>
<dbReference type="Proteomes" id="UP001322664">
    <property type="component" value="Chromosome"/>
</dbReference>
<organism evidence="1 2">
    <name type="scientific">Lysinibacillus louembei</name>
    <dbReference type="NCBI Taxonomy" id="1470088"/>
    <lineage>
        <taxon>Bacteria</taxon>
        <taxon>Bacillati</taxon>
        <taxon>Bacillota</taxon>
        <taxon>Bacilli</taxon>
        <taxon>Bacillales</taxon>
        <taxon>Bacillaceae</taxon>
        <taxon>Lysinibacillus</taxon>
    </lineage>
</organism>
<dbReference type="EMBL" id="CP137624">
    <property type="protein sequence ID" value="WPK12284.1"/>
    <property type="molecule type" value="Genomic_DNA"/>
</dbReference>
<gene>
    <name evidence="1" type="ORF">R6U77_00935</name>
</gene>
<name>A0ABZ0RXZ5_9BACI</name>